<dbReference type="Gramene" id="RZC64909">
    <property type="protein sequence ID" value="RZC64909"/>
    <property type="gene ID" value="C5167_008598"/>
</dbReference>
<evidence type="ECO:0000313" key="1">
    <source>
        <dbReference type="EMBL" id="RZC64909.1"/>
    </source>
</evidence>
<evidence type="ECO:0000313" key="2">
    <source>
        <dbReference type="Proteomes" id="UP000316621"/>
    </source>
</evidence>
<gene>
    <name evidence="1" type="ORF">C5167_008598</name>
</gene>
<sequence>MRYGRGNKSMETNGICQDNDERVINEMKFIMPHGALIMIQGILLKGKMAEADGVVASDTTIITKSN</sequence>
<name>A0A4Y7JYY9_PAPSO</name>
<organism evidence="1 2">
    <name type="scientific">Papaver somniferum</name>
    <name type="common">Opium poppy</name>
    <dbReference type="NCBI Taxonomy" id="3469"/>
    <lineage>
        <taxon>Eukaryota</taxon>
        <taxon>Viridiplantae</taxon>
        <taxon>Streptophyta</taxon>
        <taxon>Embryophyta</taxon>
        <taxon>Tracheophyta</taxon>
        <taxon>Spermatophyta</taxon>
        <taxon>Magnoliopsida</taxon>
        <taxon>Ranunculales</taxon>
        <taxon>Papaveraceae</taxon>
        <taxon>Papaveroideae</taxon>
        <taxon>Papaver</taxon>
    </lineage>
</organism>
<accession>A0A4Y7JYY9</accession>
<dbReference type="EMBL" id="CM010720">
    <property type="protein sequence ID" value="RZC64909.1"/>
    <property type="molecule type" value="Genomic_DNA"/>
</dbReference>
<dbReference type="AlphaFoldDB" id="A0A4Y7JYY9"/>
<proteinExistence type="predicted"/>
<keyword evidence="2" id="KW-1185">Reference proteome</keyword>
<dbReference type="Proteomes" id="UP000316621">
    <property type="component" value="Chromosome 6"/>
</dbReference>
<reference evidence="1 2" key="1">
    <citation type="journal article" date="2018" name="Science">
        <title>The opium poppy genome and morphinan production.</title>
        <authorList>
            <person name="Guo L."/>
            <person name="Winzer T."/>
            <person name="Yang X."/>
            <person name="Li Y."/>
            <person name="Ning Z."/>
            <person name="He Z."/>
            <person name="Teodor R."/>
            <person name="Lu Y."/>
            <person name="Bowser T.A."/>
            <person name="Graham I.A."/>
            <person name="Ye K."/>
        </authorList>
    </citation>
    <scope>NUCLEOTIDE SEQUENCE [LARGE SCALE GENOMIC DNA]</scope>
    <source>
        <strain evidence="2">cv. HN1</strain>
        <tissue evidence="1">Leaves</tissue>
    </source>
</reference>
<protein>
    <submittedName>
        <fullName evidence="1">Uncharacterized protein</fullName>
    </submittedName>
</protein>